<organism evidence="7 8">
    <name type="scientific">Piptocephalis cylindrospora</name>
    <dbReference type="NCBI Taxonomy" id="1907219"/>
    <lineage>
        <taxon>Eukaryota</taxon>
        <taxon>Fungi</taxon>
        <taxon>Fungi incertae sedis</taxon>
        <taxon>Zoopagomycota</taxon>
        <taxon>Zoopagomycotina</taxon>
        <taxon>Zoopagomycetes</taxon>
        <taxon>Zoopagales</taxon>
        <taxon>Piptocephalidaceae</taxon>
        <taxon>Piptocephalis</taxon>
    </lineage>
</organism>
<evidence type="ECO:0000259" key="6">
    <source>
        <dbReference type="SMART" id="SM00906"/>
    </source>
</evidence>
<evidence type="ECO:0000256" key="2">
    <source>
        <dbReference type="ARBA" id="ARBA00022723"/>
    </source>
</evidence>
<protein>
    <submittedName>
        <fullName evidence="7">Transcription factor domain-containing protein</fullName>
    </submittedName>
</protein>
<comment type="subcellular location">
    <subcellularLocation>
        <location evidence="1">Nucleus</location>
    </subcellularLocation>
</comment>
<dbReference type="OrthoDB" id="1924787at2759"/>
<dbReference type="GO" id="GO:0008270">
    <property type="term" value="F:zinc ion binding"/>
    <property type="evidence" value="ECO:0007669"/>
    <property type="project" value="InterPro"/>
</dbReference>
<dbReference type="EMBL" id="KZ988349">
    <property type="protein sequence ID" value="RKP12393.1"/>
    <property type="molecule type" value="Genomic_DNA"/>
</dbReference>
<evidence type="ECO:0000313" key="8">
    <source>
        <dbReference type="Proteomes" id="UP000267251"/>
    </source>
</evidence>
<gene>
    <name evidence="7" type="ORF">BJ684DRAFT_2271</name>
</gene>
<feature type="non-terminal residue" evidence="7">
    <location>
        <position position="96"/>
    </location>
</feature>
<dbReference type="PANTHER" id="PTHR47338:SF5">
    <property type="entry name" value="ZN(II)2CYS6 TRANSCRIPTION FACTOR (EUROFUNG)"/>
    <property type="match status" value="1"/>
</dbReference>
<dbReference type="GO" id="GO:0000981">
    <property type="term" value="F:DNA-binding transcription factor activity, RNA polymerase II-specific"/>
    <property type="evidence" value="ECO:0007669"/>
    <property type="project" value="InterPro"/>
</dbReference>
<dbReference type="AlphaFoldDB" id="A0A4P9Y0X2"/>
<name>A0A4P9Y0X2_9FUNG</name>
<keyword evidence="4" id="KW-0804">Transcription</keyword>
<evidence type="ECO:0000256" key="5">
    <source>
        <dbReference type="ARBA" id="ARBA00023242"/>
    </source>
</evidence>
<dbReference type="PANTHER" id="PTHR47338">
    <property type="entry name" value="ZN(II)2CYS6 TRANSCRIPTION FACTOR (EUROFUNG)-RELATED"/>
    <property type="match status" value="1"/>
</dbReference>
<evidence type="ECO:0000256" key="3">
    <source>
        <dbReference type="ARBA" id="ARBA00023015"/>
    </source>
</evidence>
<dbReference type="Proteomes" id="UP000267251">
    <property type="component" value="Unassembled WGS sequence"/>
</dbReference>
<dbReference type="InterPro" id="IPR050815">
    <property type="entry name" value="TF_fung"/>
</dbReference>
<dbReference type="GO" id="GO:0003677">
    <property type="term" value="F:DNA binding"/>
    <property type="evidence" value="ECO:0007669"/>
    <property type="project" value="InterPro"/>
</dbReference>
<dbReference type="GO" id="GO:0005634">
    <property type="term" value="C:nucleus"/>
    <property type="evidence" value="ECO:0007669"/>
    <property type="project" value="UniProtKB-SubCell"/>
</dbReference>
<evidence type="ECO:0000313" key="7">
    <source>
        <dbReference type="EMBL" id="RKP12393.1"/>
    </source>
</evidence>
<feature type="domain" description="Xylanolytic transcriptional activator regulatory" evidence="6">
    <location>
        <begin position="41"/>
        <end position="96"/>
    </location>
</feature>
<feature type="non-terminal residue" evidence="7">
    <location>
        <position position="1"/>
    </location>
</feature>
<proteinExistence type="predicted"/>
<dbReference type="CDD" id="cd12148">
    <property type="entry name" value="fungal_TF_MHR"/>
    <property type="match status" value="1"/>
</dbReference>
<keyword evidence="8" id="KW-1185">Reference proteome</keyword>
<evidence type="ECO:0000256" key="4">
    <source>
        <dbReference type="ARBA" id="ARBA00023163"/>
    </source>
</evidence>
<dbReference type="Pfam" id="PF04082">
    <property type="entry name" value="Fungal_trans"/>
    <property type="match status" value="1"/>
</dbReference>
<dbReference type="InterPro" id="IPR007219">
    <property type="entry name" value="XnlR_reg_dom"/>
</dbReference>
<evidence type="ECO:0000256" key="1">
    <source>
        <dbReference type="ARBA" id="ARBA00004123"/>
    </source>
</evidence>
<keyword evidence="5" id="KW-0539">Nucleus</keyword>
<keyword evidence="2" id="KW-0479">Metal-binding</keyword>
<accession>A0A4P9Y0X2</accession>
<reference evidence="8" key="1">
    <citation type="journal article" date="2018" name="Nat. Microbiol.">
        <title>Leveraging single-cell genomics to expand the fungal tree of life.</title>
        <authorList>
            <person name="Ahrendt S.R."/>
            <person name="Quandt C.A."/>
            <person name="Ciobanu D."/>
            <person name="Clum A."/>
            <person name="Salamov A."/>
            <person name="Andreopoulos B."/>
            <person name="Cheng J.F."/>
            <person name="Woyke T."/>
            <person name="Pelin A."/>
            <person name="Henrissat B."/>
            <person name="Reynolds N.K."/>
            <person name="Benny G.L."/>
            <person name="Smith M.E."/>
            <person name="James T.Y."/>
            <person name="Grigoriev I.V."/>
        </authorList>
    </citation>
    <scope>NUCLEOTIDE SEQUENCE [LARGE SCALE GENOMIC DNA]</scope>
</reference>
<keyword evidence="3" id="KW-0805">Transcription regulation</keyword>
<sequence length="96" mass="11166">YFLRARRLLNTARYGGASLDAVAALLFLSIYEMGSLRHYDAWMHIGMACRMAQDLGLQREVGHACPDWTKAEERRWVWWACFCLDRLISTQLGRPM</sequence>
<dbReference type="SMART" id="SM00906">
    <property type="entry name" value="Fungal_trans"/>
    <property type="match status" value="1"/>
</dbReference>
<dbReference type="GO" id="GO:0006351">
    <property type="term" value="P:DNA-templated transcription"/>
    <property type="evidence" value="ECO:0007669"/>
    <property type="project" value="InterPro"/>
</dbReference>